<dbReference type="HOGENOM" id="CLU_127055_2_0_10"/>
<organism evidence="2 3">
    <name type="scientific">Christiangramia forsetii (strain DSM 17595 / CGMCC 1.15422 / KT0803)</name>
    <name type="common">Gramella forsetii</name>
    <dbReference type="NCBI Taxonomy" id="411154"/>
    <lineage>
        <taxon>Bacteria</taxon>
        <taxon>Pseudomonadati</taxon>
        <taxon>Bacteroidota</taxon>
        <taxon>Flavobacteriia</taxon>
        <taxon>Flavobacteriales</taxon>
        <taxon>Flavobacteriaceae</taxon>
        <taxon>Christiangramia</taxon>
    </lineage>
</organism>
<evidence type="ECO:0000256" key="1">
    <source>
        <dbReference type="SAM" id="Phobius"/>
    </source>
</evidence>
<dbReference type="eggNOG" id="ENOG503309M">
    <property type="taxonomic scope" value="Bacteria"/>
</dbReference>
<feature type="transmembrane region" description="Helical" evidence="1">
    <location>
        <begin position="59"/>
        <end position="83"/>
    </location>
</feature>
<gene>
    <name evidence="2" type="ordered locus">GFO_3196</name>
</gene>
<evidence type="ECO:0000313" key="3">
    <source>
        <dbReference type="Proteomes" id="UP000000755"/>
    </source>
</evidence>
<keyword evidence="1" id="KW-0812">Transmembrane</keyword>
<dbReference type="EMBL" id="CU207366">
    <property type="protein sequence ID" value="CAL68139.1"/>
    <property type="molecule type" value="Genomic_DNA"/>
</dbReference>
<keyword evidence="1" id="KW-1133">Transmembrane helix</keyword>
<reference evidence="2 3" key="1">
    <citation type="journal article" date="2006" name="Environ. Microbiol.">
        <title>Whole genome analysis of the marine Bacteroidetes'Gramella forsetii' reveals adaptations to degradation of polymeric organic matter.</title>
        <authorList>
            <person name="Bauer M."/>
            <person name="Kube M."/>
            <person name="Teeling H."/>
            <person name="Richter M."/>
            <person name="Lombardot T."/>
            <person name="Allers E."/>
            <person name="Wuerdemann C.A."/>
            <person name="Quast C."/>
            <person name="Kuhl H."/>
            <person name="Knaust F."/>
            <person name="Woebken D."/>
            <person name="Bischof K."/>
            <person name="Mussmann M."/>
            <person name="Choudhuri J.V."/>
            <person name="Meyer F."/>
            <person name="Reinhardt R."/>
            <person name="Amann R.I."/>
            <person name="Gloeckner F.O."/>
        </authorList>
    </citation>
    <scope>NUCLEOTIDE SEQUENCE [LARGE SCALE GENOMIC DNA]</scope>
    <source>
        <strain evidence="2 3">KT0803</strain>
    </source>
</reference>
<evidence type="ECO:0000313" key="2">
    <source>
        <dbReference type="EMBL" id="CAL68139.1"/>
    </source>
</evidence>
<dbReference type="STRING" id="411154.GFO_3196"/>
<accession>A0M694</accession>
<name>A0M694_CHRFK</name>
<protein>
    <submittedName>
        <fullName evidence="2">Membrane protein</fullName>
    </submittedName>
</protein>
<proteinExistence type="predicted"/>
<sequence>MKMQDLTRRQYMETGILLSVVLLVYGWYGENWNFGLGAAGILLVSLILPILLKPLAIAWFGLAKVLSFITSNILLTILFFLLVTPVGLFRRMLGKDSLKLKSFKKSSNSVLEDRNYTYQASDLKNPF</sequence>
<feature type="transmembrane region" description="Helical" evidence="1">
    <location>
        <begin position="12"/>
        <end position="28"/>
    </location>
</feature>
<dbReference type="Proteomes" id="UP000000755">
    <property type="component" value="Chromosome"/>
</dbReference>
<dbReference type="KEGG" id="gfo:GFO_3196"/>
<dbReference type="AlphaFoldDB" id="A0M694"/>
<feature type="transmembrane region" description="Helical" evidence="1">
    <location>
        <begin position="34"/>
        <end position="52"/>
    </location>
</feature>
<keyword evidence="1" id="KW-0472">Membrane</keyword>